<dbReference type="Gene3D" id="2.130.10.120">
    <property type="entry name" value="Prolyl oligopeptidase, N-terminal domain"/>
    <property type="match status" value="1"/>
</dbReference>
<keyword evidence="11" id="KW-1185">Reference proteome</keyword>
<dbReference type="InterPro" id="IPR051543">
    <property type="entry name" value="Serine_Peptidase_S9A"/>
</dbReference>
<gene>
    <name evidence="10" type="ORF">SHERM_05623</name>
</gene>
<comment type="function">
    <text evidence="6">Serine peptidase whose precise substrate specificity remains unclear. Does not cleave peptides after a arginine or lysine residue. Regulates trans-Golgi network morphology and sorting by regulating the membrane binding of the AP-1 complex. May play a role in the regulation of synaptic vesicle exocytosis.</text>
</comment>
<evidence type="ECO:0000256" key="7">
    <source>
        <dbReference type="RuleBase" id="RU368024"/>
    </source>
</evidence>
<keyword evidence="3 7" id="KW-0645">Protease</keyword>
<proteinExistence type="inferred from homology"/>
<evidence type="ECO:0000259" key="8">
    <source>
        <dbReference type="Pfam" id="PF00326"/>
    </source>
</evidence>
<dbReference type="InterPro" id="IPR023302">
    <property type="entry name" value="Pept_S9A_N"/>
</dbReference>
<comment type="catalytic activity">
    <reaction evidence="1">
        <text>Hydrolysis of Pro-|-Xaa &gt;&gt; Ala-|-Xaa in oligopeptides.</text>
        <dbReference type="EC" id="3.4.21.26"/>
    </reaction>
</comment>
<reference evidence="10" key="1">
    <citation type="submission" date="2019-12" db="EMBL/GenBank/DDBJ databases">
        <authorList>
            <person name="Scholes J."/>
        </authorList>
    </citation>
    <scope>NUCLEOTIDE SEQUENCE</scope>
</reference>
<name>A0A9N7NXS6_STRHE</name>
<accession>A0A9N7NXS6</accession>
<evidence type="ECO:0000256" key="1">
    <source>
        <dbReference type="ARBA" id="ARBA00001070"/>
    </source>
</evidence>
<evidence type="ECO:0000256" key="4">
    <source>
        <dbReference type="ARBA" id="ARBA00022801"/>
    </source>
</evidence>
<dbReference type="Proteomes" id="UP001153555">
    <property type="component" value="Unassembled WGS sequence"/>
</dbReference>
<dbReference type="SUPFAM" id="SSF53474">
    <property type="entry name" value="alpha/beta-Hydrolases"/>
    <property type="match status" value="1"/>
</dbReference>
<dbReference type="SUPFAM" id="SSF50993">
    <property type="entry name" value="Peptidase/esterase 'gauge' domain"/>
    <property type="match status" value="1"/>
</dbReference>
<comment type="similarity">
    <text evidence="2 7">Belongs to the peptidase S9A family.</text>
</comment>
<dbReference type="GO" id="GO:0005829">
    <property type="term" value="C:cytosol"/>
    <property type="evidence" value="ECO:0007669"/>
    <property type="project" value="TreeGrafter"/>
</dbReference>
<evidence type="ECO:0000313" key="11">
    <source>
        <dbReference type="Proteomes" id="UP001153555"/>
    </source>
</evidence>
<dbReference type="Gene3D" id="3.40.50.1820">
    <property type="entry name" value="alpha/beta hydrolase"/>
    <property type="match status" value="1"/>
</dbReference>
<dbReference type="FunFam" id="3.40.50.1820:FF:000005">
    <property type="entry name" value="Prolyl endopeptidase"/>
    <property type="match status" value="1"/>
</dbReference>
<dbReference type="Pfam" id="PF00326">
    <property type="entry name" value="Peptidase_S9"/>
    <property type="match status" value="1"/>
</dbReference>
<protein>
    <recommendedName>
        <fullName evidence="7">Prolyl endopeptidase</fullName>
        <ecNumber evidence="7">3.4.21.-</ecNumber>
    </recommendedName>
</protein>
<evidence type="ECO:0000256" key="5">
    <source>
        <dbReference type="ARBA" id="ARBA00022825"/>
    </source>
</evidence>
<evidence type="ECO:0000259" key="9">
    <source>
        <dbReference type="Pfam" id="PF02897"/>
    </source>
</evidence>
<dbReference type="GO" id="GO:0006508">
    <property type="term" value="P:proteolysis"/>
    <property type="evidence" value="ECO:0007669"/>
    <property type="project" value="UniProtKB-KW"/>
</dbReference>
<keyword evidence="4 7" id="KW-0378">Hydrolase</keyword>
<feature type="domain" description="Peptidase S9A N-terminal" evidence="9">
    <location>
        <begin position="3"/>
        <end position="423"/>
    </location>
</feature>
<organism evidence="10 11">
    <name type="scientific">Striga hermonthica</name>
    <name type="common">Purple witchweed</name>
    <name type="synonym">Buchnera hermonthica</name>
    <dbReference type="NCBI Taxonomy" id="68872"/>
    <lineage>
        <taxon>Eukaryota</taxon>
        <taxon>Viridiplantae</taxon>
        <taxon>Streptophyta</taxon>
        <taxon>Embryophyta</taxon>
        <taxon>Tracheophyta</taxon>
        <taxon>Spermatophyta</taxon>
        <taxon>Magnoliopsida</taxon>
        <taxon>eudicotyledons</taxon>
        <taxon>Gunneridae</taxon>
        <taxon>Pentapetalae</taxon>
        <taxon>asterids</taxon>
        <taxon>lamiids</taxon>
        <taxon>Lamiales</taxon>
        <taxon>Orobanchaceae</taxon>
        <taxon>Buchnereae</taxon>
        <taxon>Striga</taxon>
    </lineage>
</organism>
<dbReference type="InterPro" id="IPR029058">
    <property type="entry name" value="AB_hydrolase_fold"/>
</dbReference>
<comment type="caution">
    <text evidence="10">The sequence shown here is derived from an EMBL/GenBank/DDBJ whole genome shotgun (WGS) entry which is preliminary data.</text>
</comment>
<sequence length="681" mass="77292">MEPPIPKQVKHEMEMFGDVRIDNYYWLRDDSRSDPLILAHLQQENAYTHHLMSGTKLLEDQIYCEIRGRLKEDDITAPLHRGTYYYYQRTLKGKEYVQHCRCLVPNVGEQASVYETMPTGPDAPQEHVILDENNEAQGHAFYSIGAFKVSPNNKLVAYAEDTRGDEIYTVHVIDAESQTRIGKPLVGVTTDLDWAGDNALVYTTRDEILRPDKVWLHKLDSEQSLDSCLYHEKDDMFSLDLVASESKKFLFVESESKITRFVFFLDVSKFENGLIVLTPRLDGIDTSASHRGYHFFIKRRSDQCFNSEIIACPLDNISNTKVLLPHRPSVCIQEMQLFSDHLVVYERENGLPKISIYCLPPIGEPLDTLRGGRTVDFIDPVYSVDSSESQFYSSILRFCYSSMRTPSSVYDYDMNSGTLVLKKIDAVLGGFDSANYITQRLWATATDGTQLPISVVYRKDLVKLDGSDPLLLYGYGSYEICVDPYFKASRLSLLDRGFIFAVAHIRGGGEMGRPWYENGKLLKKKNTFTDFIACSEYLIGKKYCSTEKLCIEGRSAGGLLIGAVINMRPDLFKAAVAGVPFVDVLTTMLDPTIPLTTSEWEEWGDPRKEEFYFYMKSYSPVDNIAAQKYPAILVTAGLNDTRVMYSEAAKFVAKLREMKTDDNMLLFRCDLGAGHFSKSGR</sequence>
<dbReference type="InterPro" id="IPR001375">
    <property type="entry name" value="Peptidase_S9_cat"/>
</dbReference>
<dbReference type="AlphaFoldDB" id="A0A9N7NXS6"/>
<feature type="domain" description="Peptidase S9 prolyl oligopeptidase catalytic" evidence="8">
    <location>
        <begin position="485"/>
        <end position="680"/>
    </location>
</feature>
<dbReference type="PANTHER" id="PTHR11757">
    <property type="entry name" value="PROTEASE FAMILY S9A OLIGOPEPTIDASE"/>
    <property type="match status" value="1"/>
</dbReference>
<evidence type="ECO:0000256" key="6">
    <source>
        <dbReference type="ARBA" id="ARBA00045448"/>
    </source>
</evidence>
<dbReference type="EMBL" id="CACSLK010031421">
    <property type="protein sequence ID" value="CAA0839052.1"/>
    <property type="molecule type" value="Genomic_DNA"/>
</dbReference>
<dbReference type="Pfam" id="PF02897">
    <property type="entry name" value="Peptidase_S9_N"/>
    <property type="match status" value="1"/>
</dbReference>
<evidence type="ECO:0000256" key="2">
    <source>
        <dbReference type="ARBA" id="ARBA00005228"/>
    </source>
</evidence>
<dbReference type="EC" id="3.4.21.-" evidence="7"/>
<dbReference type="PRINTS" id="PR00862">
    <property type="entry name" value="PROLIGOPTASE"/>
</dbReference>
<dbReference type="PANTHER" id="PTHR11757:SF19">
    <property type="entry name" value="PROLYL ENDOPEPTIDASE-LIKE"/>
    <property type="match status" value="1"/>
</dbReference>
<dbReference type="GO" id="GO:0004252">
    <property type="term" value="F:serine-type endopeptidase activity"/>
    <property type="evidence" value="ECO:0007669"/>
    <property type="project" value="UniProtKB-UniRule"/>
</dbReference>
<evidence type="ECO:0000313" key="10">
    <source>
        <dbReference type="EMBL" id="CAA0839052.1"/>
    </source>
</evidence>
<dbReference type="OrthoDB" id="868876at2759"/>
<evidence type="ECO:0000256" key="3">
    <source>
        <dbReference type="ARBA" id="ARBA00022670"/>
    </source>
</evidence>
<keyword evidence="5 7" id="KW-0720">Serine protease</keyword>
<dbReference type="InterPro" id="IPR002470">
    <property type="entry name" value="Peptidase_S9A"/>
</dbReference>